<keyword evidence="3" id="KW-1185">Reference proteome</keyword>
<evidence type="ECO:0000313" key="2">
    <source>
        <dbReference type="EMBL" id="MDC0682661.1"/>
    </source>
</evidence>
<organism evidence="2 3">
    <name type="scientific">Sorangium atrum</name>
    <dbReference type="NCBI Taxonomy" id="2995308"/>
    <lineage>
        <taxon>Bacteria</taxon>
        <taxon>Pseudomonadati</taxon>
        <taxon>Myxococcota</taxon>
        <taxon>Polyangia</taxon>
        <taxon>Polyangiales</taxon>
        <taxon>Polyangiaceae</taxon>
        <taxon>Sorangium</taxon>
    </lineage>
</organism>
<dbReference type="PANTHER" id="PTHR43328">
    <property type="entry name" value="ACETYLTRANSFERASE-RELATED"/>
    <property type="match status" value="1"/>
</dbReference>
<evidence type="ECO:0000313" key="3">
    <source>
        <dbReference type="Proteomes" id="UP001217485"/>
    </source>
</evidence>
<dbReference type="RefSeq" id="WP_272100790.1">
    <property type="nucleotide sequence ID" value="NZ_JAQNDK010000004.1"/>
</dbReference>
<dbReference type="SUPFAM" id="SSF55729">
    <property type="entry name" value="Acyl-CoA N-acyltransferases (Nat)"/>
    <property type="match status" value="1"/>
</dbReference>
<accession>A0ABT5C8A9</accession>
<proteinExistence type="predicted"/>
<feature type="domain" description="N-acetyltransferase" evidence="1">
    <location>
        <begin position="8"/>
        <end position="171"/>
    </location>
</feature>
<dbReference type="Pfam" id="PF13302">
    <property type="entry name" value="Acetyltransf_3"/>
    <property type="match status" value="1"/>
</dbReference>
<dbReference type="InterPro" id="IPR016181">
    <property type="entry name" value="Acyl_CoA_acyltransferase"/>
</dbReference>
<name>A0ABT5C8A9_9BACT</name>
<protein>
    <submittedName>
        <fullName evidence="2">GNAT family N-acetyltransferase</fullName>
    </submittedName>
</protein>
<dbReference type="Proteomes" id="UP001217485">
    <property type="component" value="Unassembled WGS sequence"/>
</dbReference>
<gene>
    <name evidence="2" type="ORF">POL72_33350</name>
</gene>
<dbReference type="PROSITE" id="PS51186">
    <property type="entry name" value="GNAT"/>
    <property type="match status" value="1"/>
</dbReference>
<dbReference type="InterPro" id="IPR000182">
    <property type="entry name" value="GNAT_dom"/>
</dbReference>
<comment type="caution">
    <text evidence="2">The sequence shown here is derived from an EMBL/GenBank/DDBJ whole genome shotgun (WGS) entry which is preliminary data.</text>
</comment>
<dbReference type="PANTHER" id="PTHR43328:SF1">
    <property type="entry name" value="N-ACETYLTRANSFERASE DOMAIN-CONTAINING PROTEIN"/>
    <property type="match status" value="1"/>
</dbReference>
<reference evidence="2 3" key="1">
    <citation type="submission" date="2023-01" db="EMBL/GenBank/DDBJ databases">
        <title>Minimal conservation of predation-associated metabolite biosynthetic gene clusters underscores biosynthetic potential of Myxococcota including descriptions for ten novel species: Archangium lansinium sp. nov., Myxococcus landrumus sp. nov., Nannocystis bai.</title>
        <authorList>
            <person name="Ahearne A."/>
            <person name="Stevens C."/>
            <person name="Dowd S."/>
        </authorList>
    </citation>
    <scope>NUCLEOTIDE SEQUENCE [LARGE SCALE GENOMIC DNA]</scope>
    <source>
        <strain evidence="2 3">WIWO2</strain>
    </source>
</reference>
<dbReference type="Gene3D" id="3.40.630.30">
    <property type="match status" value="1"/>
</dbReference>
<evidence type="ECO:0000259" key="1">
    <source>
        <dbReference type="PROSITE" id="PS51186"/>
    </source>
</evidence>
<dbReference type="EMBL" id="JAQNDK010000004">
    <property type="protein sequence ID" value="MDC0682661.1"/>
    <property type="molecule type" value="Genomic_DNA"/>
</dbReference>
<sequence length="180" mass="19752">MILEMPAFTLRPWAAVDVDALVKNANDRRVWANLRDRFPHPYTREDAEGWIAHCAANARPGEGLAIVVAGEAAGGIGLERLDDVHRHSAELGYWLGASYWGRGLATEAVIALTRYGFEQLGLERVQAGVFDWNGASARVLEKAGYAFEARMRRHVVKDGRVGDVLLYARVREGALAGGQP</sequence>